<evidence type="ECO:0000313" key="4">
    <source>
        <dbReference type="EMBL" id="HGB35339.1"/>
    </source>
</evidence>
<dbReference type="AlphaFoldDB" id="A0A7V3NUK7"/>
<dbReference type="SUPFAM" id="SSF55874">
    <property type="entry name" value="ATPase domain of HSP90 chaperone/DNA topoisomerase II/histidine kinase"/>
    <property type="match status" value="1"/>
</dbReference>
<dbReference type="InterPro" id="IPR003594">
    <property type="entry name" value="HATPase_dom"/>
</dbReference>
<dbReference type="PANTHER" id="PTHR43065">
    <property type="entry name" value="SENSOR HISTIDINE KINASE"/>
    <property type="match status" value="1"/>
</dbReference>
<dbReference type="Gene3D" id="3.30.565.10">
    <property type="entry name" value="Histidine kinase-like ATPase, C-terminal domain"/>
    <property type="match status" value="1"/>
</dbReference>
<dbReference type="Pfam" id="PF02518">
    <property type="entry name" value="HATPase_c"/>
    <property type="match status" value="1"/>
</dbReference>
<protein>
    <recommendedName>
        <fullName evidence="2">histidine kinase</fullName>
        <ecNumber evidence="2">2.7.13.3</ecNumber>
    </recommendedName>
</protein>
<dbReference type="PANTHER" id="PTHR43065:SF22">
    <property type="entry name" value="HISTIDINE KINASE"/>
    <property type="match status" value="1"/>
</dbReference>
<dbReference type="GO" id="GO:0004673">
    <property type="term" value="F:protein histidine kinase activity"/>
    <property type="evidence" value="ECO:0007669"/>
    <property type="project" value="UniProtKB-EC"/>
</dbReference>
<dbReference type="PROSITE" id="PS50109">
    <property type="entry name" value="HIS_KIN"/>
    <property type="match status" value="1"/>
</dbReference>
<accession>A0A7V3NUK7</accession>
<dbReference type="InterPro" id="IPR036890">
    <property type="entry name" value="HATPase_C_sf"/>
</dbReference>
<name>A0A7V3NUK7_UNCW3</name>
<dbReference type="EMBL" id="DTGD01000012">
    <property type="protein sequence ID" value="HGB35339.1"/>
    <property type="molecule type" value="Genomic_DNA"/>
</dbReference>
<gene>
    <name evidence="4" type="ORF">ENV38_00315</name>
</gene>
<comment type="catalytic activity">
    <reaction evidence="1">
        <text>ATP + protein L-histidine = ADP + protein N-phospho-L-histidine.</text>
        <dbReference type="EC" id="2.7.13.3"/>
    </reaction>
</comment>
<evidence type="ECO:0000256" key="1">
    <source>
        <dbReference type="ARBA" id="ARBA00000085"/>
    </source>
</evidence>
<proteinExistence type="predicted"/>
<reference evidence="4" key="1">
    <citation type="journal article" date="2020" name="mSystems">
        <title>Genome- and Community-Level Interaction Insights into Carbon Utilization and Element Cycling Functions of Hydrothermarchaeota in Hydrothermal Sediment.</title>
        <authorList>
            <person name="Zhou Z."/>
            <person name="Liu Y."/>
            <person name="Xu W."/>
            <person name="Pan J."/>
            <person name="Luo Z.H."/>
            <person name="Li M."/>
        </authorList>
    </citation>
    <scope>NUCLEOTIDE SEQUENCE [LARGE SCALE GENOMIC DNA]</scope>
    <source>
        <strain evidence="4">SpSt-754</strain>
    </source>
</reference>
<evidence type="ECO:0000259" key="3">
    <source>
        <dbReference type="PROSITE" id="PS50109"/>
    </source>
</evidence>
<comment type="caution">
    <text evidence="4">The sequence shown here is derived from an EMBL/GenBank/DDBJ whole genome shotgun (WGS) entry which is preliminary data.</text>
</comment>
<dbReference type="InterPro" id="IPR004358">
    <property type="entry name" value="Sig_transdc_His_kin-like_C"/>
</dbReference>
<organism evidence="4">
    <name type="scientific">candidate division WOR-3 bacterium</name>
    <dbReference type="NCBI Taxonomy" id="2052148"/>
    <lineage>
        <taxon>Bacteria</taxon>
        <taxon>Bacteria division WOR-3</taxon>
    </lineage>
</organism>
<dbReference type="EC" id="2.7.13.3" evidence="2"/>
<dbReference type="PRINTS" id="PR00344">
    <property type="entry name" value="BCTRLSENSOR"/>
</dbReference>
<evidence type="ECO:0000256" key="2">
    <source>
        <dbReference type="ARBA" id="ARBA00012438"/>
    </source>
</evidence>
<sequence>MFQPFYTTKRDGTGLGLSISYSIIKEHGGEIYVDSEIGKGTTFRIFLPVSHNDALTKGIQCLPY</sequence>
<dbReference type="InterPro" id="IPR005467">
    <property type="entry name" value="His_kinase_dom"/>
</dbReference>
<feature type="domain" description="Histidine kinase" evidence="3">
    <location>
        <begin position="1"/>
        <end position="51"/>
    </location>
</feature>